<sequence length="240" mass="25385">MKISGILVGIVVAALLLALLGLTRLLTPSGKVPDIELREIEITTLPEPPPPPPEEPPPDAPPPPPALTEVAEVPDPTLVPIPKADVPMDITMPVDPFFTDVAPAPLAVVKEAPRPRPRPVAKTPSRPTPRPASKPRPAPKPAMKSTYSVGELDGKPRLLRHGRASFPSSLARKGVSQGTVTLRVELSTSGGVRVLGVISATHQELVSAARRVASGSRFTAPTKNGQRVKAVMSWPIVIKK</sequence>
<dbReference type="Proteomes" id="UP001476282">
    <property type="component" value="Unassembled WGS sequence"/>
</dbReference>
<evidence type="ECO:0000313" key="4">
    <source>
        <dbReference type="Proteomes" id="UP001476282"/>
    </source>
</evidence>
<dbReference type="Pfam" id="PF03544">
    <property type="entry name" value="TonB_C"/>
    <property type="match status" value="1"/>
</dbReference>
<dbReference type="EMBL" id="BAABRI010000001">
    <property type="protein sequence ID" value="GAA5480909.1"/>
    <property type="molecule type" value="Genomic_DNA"/>
</dbReference>
<feature type="domain" description="TonB C-terminal" evidence="2">
    <location>
        <begin position="170"/>
        <end position="236"/>
    </location>
</feature>
<keyword evidence="4" id="KW-1185">Reference proteome</keyword>
<organism evidence="3 4">
    <name type="scientific">Haloferula sargassicola</name>
    <dbReference type="NCBI Taxonomy" id="490096"/>
    <lineage>
        <taxon>Bacteria</taxon>
        <taxon>Pseudomonadati</taxon>
        <taxon>Verrucomicrobiota</taxon>
        <taxon>Verrucomicrobiia</taxon>
        <taxon>Verrucomicrobiales</taxon>
        <taxon>Verrucomicrobiaceae</taxon>
        <taxon>Haloferula</taxon>
    </lineage>
</organism>
<evidence type="ECO:0000256" key="1">
    <source>
        <dbReference type="SAM" id="MobiDB-lite"/>
    </source>
</evidence>
<proteinExistence type="predicted"/>
<protein>
    <recommendedName>
        <fullName evidence="2">TonB C-terminal domain-containing protein</fullName>
    </recommendedName>
</protein>
<accession>A0ABP9UHX8</accession>
<dbReference type="SUPFAM" id="SSF74653">
    <property type="entry name" value="TolA/TonB C-terminal domain"/>
    <property type="match status" value="1"/>
</dbReference>
<evidence type="ECO:0000313" key="3">
    <source>
        <dbReference type="EMBL" id="GAA5480909.1"/>
    </source>
</evidence>
<gene>
    <name evidence="3" type="ORF">Hsar01_00113</name>
</gene>
<feature type="region of interest" description="Disordered" evidence="1">
    <location>
        <begin position="109"/>
        <end position="154"/>
    </location>
</feature>
<dbReference type="InterPro" id="IPR037682">
    <property type="entry name" value="TonB_C"/>
</dbReference>
<name>A0ABP9UHX8_9BACT</name>
<dbReference type="RefSeq" id="WP_353565068.1">
    <property type="nucleotide sequence ID" value="NZ_BAABRI010000001.1"/>
</dbReference>
<feature type="compositionally biased region" description="Pro residues" evidence="1">
    <location>
        <begin position="126"/>
        <end position="140"/>
    </location>
</feature>
<evidence type="ECO:0000259" key="2">
    <source>
        <dbReference type="Pfam" id="PF03544"/>
    </source>
</evidence>
<comment type="caution">
    <text evidence="3">The sequence shown here is derived from an EMBL/GenBank/DDBJ whole genome shotgun (WGS) entry which is preliminary data.</text>
</comment>
<feature type="compositionally biased region" description="Pro residues" evidence="1">
    <location>
        <begin position="46"/>
        <end position="66"/>
    </location>
</feature>
<reference evidence="3 4" key="1">
    <citation type="submission" date="2024-02" db="EMBL/GenBank/DDBJ databases">
        <title>Haloferula sargassicola NBRC 104335.</title>
        <authorList>
            <person name="Ichikawa N."/>
            <person name="Katano-Makiyama Y."/>
            <person name="Hidaka K."/>
        </authorList>
    </citation>
    <scope>NUCLEOTIDE SEQUENCE [LARGE SCALE GENOMIC DNA]</scope>
    <source>
        <strain evidence="3 4">NBRC 104335</strain>
    </source>
</reference>
<feature type="region of interest" description="Disordered" evidence="1">
    <location>
        <begin position="43"/>
        <end position="86"/>
    </location>
</feature>
<dbReference type="Gene3D" id="3.30.1150.10">
    <property type="match status" value="1"/>
</dbReference>